<evidence type="ECO:0000256" key="1">
    <source>
        <dbReference type="SAM" id="MobiDB-lite"/>
    </source>
</evidence>
<evidence type="ECO:0000313" key="2">
    <source>
        <dbReference type="EMBL" id="CAD0095366.1"/>
    </source>
</evidence>
<dbReference type="EMBL" id="CAIJEN010000015">
    <property type="protein sequence ID" value="CAD0095366.1"/>
    <property type="molecule type" value="Genomic_DNA"/>
</dbReference>
<evidence type="ECO:0000313" key="3">
    <source>
        <dbReference type="Proteomes" id="UP000716446"/>
    </source>
</evidence>
<protein>
    <submittedName>
        <fullName evidence="2">Uncharacterized protein</fullName>
    </submittedName>
</protein>
<reference evidence="2" key="1">
    <citation type="submission" date="2020-06" db="EMBL/GenBank/DDBJ databases">
        <authorList>
            <person name="Onetto C."/>
        </authorList>
    </citation>
    <scope>NUCLEOTIDE SEQUENCE</scope>
</reference>
<accession>A0A9N8JVB0</accession>
<feature type="region of interest" description="Disordered" evidence="1">
    <location>
        <begin position="1"/>
        <end position="41"/>
    </location>
</feature>
<organism evidence="2 3">
    <name type="scientific">Aureobasidium vineae</name>
    <dbReference type="NCBI Taxonomy" id="2773715"/>
    <lineage>
        <taxon>Eukaryota</taxon>
        <taxon>Fungi</taxon>
        <taxon>Dikarya</taxon>
        <taxon>Ascomycota</taxon>
        <taxon>Pezizomycotina</taxon>
        <taxon>Dothideomycetes</taxon>
        <taxon>Dothideomycetidae</taxon>
        <taxon>Dothideales</taxon>
        <taxon>Saccotheciaceae</taxon>
        <taxon>Aureobasidium</taxon>
    </lineage>
</organism>
<proteinExistence type="predicted"/>
<sequence length="173" mass="18804">MASPSISPMESVTSSSTQSTTSRITSSTNSTQPHLARTGSYSHVFPSHQNLINAQNPVPSPTTRGLSKDTKALARQLLQNNSMIPAMQDERTHLFANGLQWLLDTATEAERGAPTSTRQSTRVAPLTEDAVRKLDKHGRHSRIKEVQDNGSVASSKVDRARINAWVSETDTAP</sequence>
<feature type="compositionally biased region" description="Low complexity" evidence="1">
    <location>
        <begin position="1"/>
        <end position="31"/>
    </location>
</feature>
<feature type="region of interest" description="Disordered" evidence="1">
    <location>
        <begin position="133"/>
        <end position="155"/>
    </location>
</feature>
<dbReference type="AlphaFoldDB" id="A0A9N8JVB0"/>
<keyword evidence="3" id="KW-1185">Reference proteome</keyword>
<comment type="caution">
    <text evidence="2">The sequence shown here is derived from an EMBL/GenBank/DDBJ whole genome shotgun (WGS) entry which is preliminary data.</text>
</comment>
<dbReference type="Proteomes" id="UP000716446">
    <property type="component" value="Unassembled WGS sequence"/>
</dbReference>
<gene>
    <name evidence="2" type="ORF">AWRI4619_LOCUS8772</name>
</gene>
<name>A0A9N8JVB0_9PEZI</name>